<evidence type="ECO:0000313" key="2">
    <source>
        <dbReference type="Proteomes" id="UP000050525"/>
    </source>
</evidence>
<accession>A0A151P4C5</accession>
<evidence type="ECO:0000313" key="1">
    <source>
        <dbReference type="EMBL" id="KYO43863.1"/>
    </source>
</evidence>
<dbReference type="EMBL" id="AKHW03001049">
    <property type="protein sequence ID" value="KYO43863.1"/>
    <property type="molecule type" value="Genomic_DNA"/>
</dbReference>
<keyword evidence="2" id="KW-1185">Reference proteome</keyword>
<proteinExistence type="predicted"/>
<organism evidence="1 2">
    <name type="scientific">Alligator mississippiensis</name>
    <name type="common">American alligator</name>
    <dbReference type="NCBI Taxonomy" id="8496"/>
    <lineage>
        <taxon>Eukaryota</taxon>
        <taxon>Metazoa</taxon>
        <taxon>Chordata</taxon>
        <taxon>Craniata</taxon>
        <taxon>Vertebrata</taxon>
        <taxon>Euteleostomi</taxon>
        <taxon>Archelosauria</taxon>
        <taxon>Archosauria</taxon>
        <taxon>Crocodylia</taxon>
        <taxon>Alligatoridae</taxon>
        <taxon>Alligatorinae</taxon>
        <taxon>Alligator</taxon>
    </lineage>
</organism>
<reference evidence="1 2" key="1">
    <citation type="journal article" date="2012" name="Genome Biol.">
        <title>Sequencing three crocodilian genomes to illuminate the evolution of archosaurs and amniotes.</title>
        <authorList>
            <person name="St John J.A."/>
            <person name="Braun E.L."/>
            <person name="Isberg S.R."/>
            <person name="Miles L.G."/>
            <person name="Chong A.Y."/>
            <person name="Gongora J."/>
            <person name="Dalzell P."/>
            <person name="Moran C."/>
            <person name="Bed'hom B."/>
            <person name="Abzhanov A."/>
            <person name="Burgess S.C."/>
            <person name="Cooksey A.M."/>
            <person name="Castoe T.A."/>
            <person name="Crawford N.G."/>
            <person name="Densmore L.D."/>
            <person name="Drew J.C."/>
            <person name="Edwards S.V."/>
            <person name="Faircloth B.C."/>
            <person name="Fujita M.K."/>
            <person name="Greenwold M.J."/>
            <person name="Hoffmann F.G."/>
            <person name="Howard J.M."/>
            <person name="Iguchi T."/>
            <person name="Janes D.E."/>
            <person name="Khan S.Y."/>
            <person name="Kohno S."/>
            <person name="de Koning A.J."/>
            <person name="Lance S.L."/>
            <person name="McCarthy F.M."/>
            <person name="McCormack J.E."/>
            <person name="Merchant M.E."/>
            <person name="Peterson D.G."/>
            <person name="Pollock D.D."/>
            <person name="Pourmand N."/>
            <person name="Raney B.J."/>
            <person name="Roessler K.A."/>
            <person name="Sanford J.R."/>
            <person name="Sawyer R.H."/>
            <person name="Schmidt C.J."/>
            <person name="Triplett E.W."/>
            <person name="Tuberville T.D."/>
            <person name="Venegas-Anaya M."/>
            <person name="Howard J.T."/>
            <person name="Jarvis E.D."/>
            <person name="Guillette L.J.Jr."/>
            <person name="Glenn T.C."/>
            <person name="Green R.E."/>
            <person name="Ray D.A."/>
        </authorList>
    </citation>
    <scope>NUCLEOTIDE SEQUENCE [LARGE SCALE GENOMIC DNA]</scope>
    <source>
        <strain evidence="1">KSC_2009_1</strain>
    </source>
</reference>
<sequence length="80" mass="8790">MAGAAGAGPGGDNLVKNGLWNLHYFHPPYNRRLVTSERGESGAAVLRCPLSDQLLFGVCLLLRKELKFSGNLNLFRHKIL</sequence>
<dbReference type="Proteomes" id="UP000050525">
    <property type="component" value="Unassembled WGS sequence"/>
</dbReference>
<protein>
    <submittedName>
        <fullName evidence="1">Uncharacterized protein</fullName>
    </submittedName>
</protein>
<dbReference type="AlphaFoldDB" id="A0A151P4C5"/>
<comment type="caution">
    <text evidence="1">The sequence shown here is derived from an EMBL/GenBank/DDBJ whole genome shotgun (WGS) entry which is preliminary data.</text>
</comment>
<gene>
    <name evidence="1" type="ORF">Y1Q_0012837</name>
</gene>
<name>A0A151P4C5_ALLMI</name>